<name>A0A8H6YIW9_9AGAR</name>
<feature type="domain" description="Trichothecene 3-O-acetyltransferase-like N-terminal" evidence="2">
    <location>
        <begin position="149"/>
        <end position="295"/>
    </location>
</feature>
<protein>
    <submittedName>
        <fullName evidence="3">Trichothecene 3-o-acetyltransferase</fullName>
    </submittedName>
</protein>
<organism evidence="3 4">
    <name type="scientific">Mycena sanguinolenta</name>
    <dbReference type="NCBI Taxonomy" id="230812"/>
    <lineage>
        <taxon>Eukaryota</taxon>
        <taxon>Fungi</taxon>
        <taxon>Dikarya</taxon>
        <taxon>Basidiomycota</taxon>
        <taxon>Agaricomycotina</taxon>
        <taxon>Agaricomycetes</taxon>
        <taxon>Agaricomycetidae</taxon>
        <taxon>Agaricales</taxon>
        <taxon>Marasmiineae</taxon>
        <taxon>Mycenaceae</taxon>
        <taxon>Mycena</taxon>
    </lineage>
</organism>
<evidence type="ECO:0000313" key="3">
    <source>
        <dbReference type="EMBL" id="KAF7359089.1"/>
    </source>
</evidence>
<gene>
    <name evidence="3" type="ORF">MSAN_01250000</name>
</gene>
<dbReference type="InterPro" id="IPR054710">
    <property type="entry name" value="Tri101-like_N"/>
</dbReference>
<accession>A0A8H6YIW9</accession>
<dbReference type="PANTHER" id="PTHR31642:SF310">
    <property type="entry name" value="FATTY ALCOHOL:CAFFEOYL-COA ACYLTRANSFERASE"/>
    <property type="match status" value="1"/>
</dbReference>
<dbReference type="Proteomes" id="UP000623467">
    <property type="component" value="Unassembled WGS sequence"/>
</dbReference>
<dbReference type="InterPro" id="IPR050317">
    <property type="entry name" value="Plant_Fungal_Acyltransferase"/>
</dbReference>
<keyword evidence="1 3" id="KW-0808">Transferase</keyword>
<dbReference type="EMBL" id="JACAZH010000009">
    <property type="protein sequence ID" value="KAF7359089.1"/>
    <property type="molecule type" value="Genomic_DNA"/>
</dbReference>
<dbReference type="Gene3D" id="3.30.559.10">
    <property type="entry name" value="Chloramphenicol acetyltransferase-like domain"/>
    <property type="match status" value="2"/>
</dbReference>
<dbReference type="GO" id="GO:0016747">
    <property type="term" value="F:acyltransferase activity, transferring groups other than amino-acyl groups"/>
    <property type="evidence" value="ECO:0007669"/>
    <property type="project" value="TreeGrafter"/>
</dbReference>
<dbReference type="GO" id="GO:0044550">
    <property type="term" value="P:secondary metabolite biosynthetic process"/>
    <property type="evidence" value="ECO:0007669"/>
    <property type="project" value="TreeGrafter"/>
</dbReference>
<dbReference type="AlphaFoldDB" id="A0A8H6YIW9"/>
<sequence>MDRRQGHTTQRASCNNSTTRWRTAQTLVRRCLGSLHKASNKIDLPRWDLQPSQPATDPTSLGFVTKPIDETIKLIYLAGIHNIQVFTTKPTRILGTQADMATSIPTKNLRVKPQNVATSNRGQKKANGDEIFQMSDTGHQINSVWIWLVDVFELPDTADREQVTANLVKGLERTLGDHPELMGTMHCDNETKRIVIKLLEGGSAALHVKDATAAEDQIPSFAWYDEHDYPVHRLERAHLIPAEASTLLMQVAVDLDTPGPVVAAFQVTFIKGGVIISIAISHQVSDGFGVDAFMTTWAAYSKAATTGEEARLDADIPPHNLFTATTKPTPDEWEALRGKYPTMKYNTAPPPLLPAGFVLPVVKTRVFHFPRSKLAALKAECSVGLPAGEFISTYDSVVALWWRVMLRAKQPLLKFDDSQPTHAILGVNMRKRTGKPISSRYIGCSVAIPHSDDVTVGQALGPRAQALPLLARTVRGATNQVTPEYIDGQTQWAGGLDLRYNELNMPWFFGQDCMNFGWHDLNPYTSHDFGFGLPSGFRWPEMGFDSFLFVTLGMEESYFPHLEKDEELLAFCEQRGLGS</sequence>
<evidence type="ECO:0000256" key="1">
    <source>
        <dbReference type="ARBA" id="ARBA00022679"/>
    </source>
</evidence>
<comment type="caution">
    <text evidence="3">The sequence shown here is derived from an EMBL/GenBank/DDBJ whole genome shotgun (WGS) entry which is preliminary data.</text>
</comment>
<reference evidence="3" key="1">
    <citation type="submission" date="2020-05" db="EMBL/GenBank/DDBJ databases">
        <title>Mycena genomes resolve the evolution of fungal bioluminescence.</title>
        <authorList>
            <person name="Tsai I.J."/>
        </authorList>
    </citation>
    <scope>NUCLEOTIDE SEQUENCE</scope>
    <source>
        <strain evidence="3">160909Yilan</strain>
    </source>
</reference>
<dbReference type="Pfam" id="PF22664">
    <property type="entry name" value="TRI-like_N"/>
    <property type="match status" value="1"/>
</dbReference>
<proteinExistence type="predicted"/>
<evidence type="ECO:0000259" key="2">
    <source>
        <dbReference type="Pfam" id="PF22664"/>
    </source>
</evidence>
<dbReference type="InterPro" id="IPR023213">
    <property type="entry name" value="CAT-like_dom_sf"/>
</dbReference>
<evidence type="ECO:0000313" key="4">
    <source>
        <dbReference type="Proteomes" id="UP000623467"/>
    </source>
</evidence>
<dbReference type="OrthoDB" id="1862401at2759"/>
<dbReference type="PANTHER" id="PTHR31642">
    <property type="entry name" value="TRICHOTHECENE 3-O-ACETYLTRANSFERASE"/>
    <property type="match status" value="1"/>
</dbReference>
<keyword evidence="4" id="KW-1185">Reference proteome</keyword>